<dbReference type="InterPro" id="IPR011333">
    <property type="entry name" value="SKP1/BTB/POZ_sf"/>
</dbReference>
<dbReference type="PANTHER" id="PTHR35918:SF1">
    <property type="entry name" value="BTB DOMAIN-CONTAINING PROTEIN"/>
    <property type="match status" value="1"/>
</dbReference>
<feature type="domain" description="BTB" evidence="3">
    <location>
        <begin position="888"/>
        <end position="993"/>
    </location>
</feature>
<dbReference type="PANTHER" id="PTHR35918">
    <property type="entry name" value="OS06G0674800 PROTEIN"/>
    <property type="match status" value="1"/>
</dbReference>
<dbReference type="SUPFAM" id="SSF48371">
    <property type="entry name" value="ARM repeat"/>
    <property type="match status" value="1"/>
</dbReference>
<gene>
    <name evidence="4" type="ORF">KFL_003930010</name>
</gene>
<protein>
    <recommendedName>
        <fullName evidence="3">BTB domain-containing protein</fullName>
    </recommendedName>
</protein>
<organism evidence="4 5">
    <name type="scientific">Klebsormidium nitens</name>
    <name type="common">Green alga</name>
    <name type="synonym">Ulothrix nitens</name>
    <dbReference type="NCBI Taxonomy" id="105231"/>
    <lineage>
        <taxon>Eukaryota</taxon>
        <taxon>Viridiplantae</taxon>
        <taxon>Streptophyta</taxon>
        <taxon>Klebsormidiophyceae</taxon>
        <taxon>Klebsormidiales</taxon>
        <taxon>Klebsormidiaceae</taxon>
        <taxon>Klebsormidium</taxon>
    </lineage>
</organism>
<dbReference type="PROSITE" id="PS50097">
    <property type="entry name" value="BTB"/>
    <property type="match status" value="2"/>
</dbReference>
<feature type="region of interest" description="Disordered" evidence="2">
    <location>
        <begin position="1142"/>
        <end position="1191"/>
    </location>
</feature>
<dbReference type="Proteomes" id="UP000054558">
    <property type="component" value="Unassembled WGS sequence"/>
</dbReference>
<dbReference type="InterPro" id="IPR044953">
    <property type="entry name" value="At1g04390-like"/>
</dbReference>
<dbReference type="STRING" id="105231.A0A0U9HKI6"/>
<keyword evidence="5" id="KW-1185">Reference proteome</keyword>
<evidence type="ECO:0000313" key="5">
    <source>
        <dbReference type="Proteomes" id="UP000054558"/>
    </source>
</evidence>
<evidence type="ECO:0000256" key="2">
    <source>
        <dbReference type="SAM" id="MobiDB-lite"/>
    </source>
</evidence>
<dbReference type="OrthoDB" id="418748at2759"/>
<feature type="domain" description="BTB" evidence="3">
    <location>
        <begin position="1048"/>
        <end position="1135"/>
    </location>
</feature>
<feature type="region of interest" description="Disordered" evidence="2">
    <location>
        <begin position="1"/>
        <end position="22"/>
    </location>
</feature>
<feature type="region of interest" description="Disordered" evidence="2">
    <location>
        <begin position="646"/>
        <end position="733"/>
    </location>
</feature>
<evidence type="ECO:0000256" key="1">
    <source>
        <dbReference type="ARBA" id="ARBA00004906"/>
    </source>
</evidence>
<dbReference type="Gene3D" id="3.30.710.10">
    <property type="entry name" value="Potassium Channel Kv1.1, Chain A"/>
    <property type="match status" value="2"/>
</dbReference>
<evidence type="ECO:0000259" key="3">
    <source>
        <dbReference type="PROSITE" id="PS50097"/>
    </source>
</evidence>
<dbReference type="EMBL" id="DF237342">
    <property type="protein sequence ID" value="GAQ87998.1"/>
    <property type="molecule type" value="Genomic_DNA"/>
</dbReference>
<feature type="compositionally biased region" description="Acidic residues" evidence="2">
    <location>
        <begin position="720"/>
        <end position="729"/>
    </location>
</feature>
<dbReference type="SMART" id="SM00225">
    <property type="entry name" value="BTB"/>
    <property type="match status" value="2"/>
</dbReference>
<feature type="compositionally biased region" description="Basic and acidic residues" evidence="2">
    <location>
        <begin position="1153"/>
        <end position="1169"/>
    </location>
</feature>
<feature type="compositionally biased region" description="Polar residues" evidence="2">
    <location>
        <begin position="670"/>
        <end position="685"/>
    </location>
</feature>
<name>A0A0U9HKI6_KLENI</name>
<dbReference type="InterPro" id="IPR000210">
    <property type="entry name" value="BTB/POZ_dom"/>
</dbReference>
<proteinExistence type="predicted"/>
<dbReference type="SUPFAM" id="SSF54695">
    <property type="entry name" value="POZ domain"/>
    <property type="match status" value="2"/>
</dbReference>
<dbReference type="Pfam" id="PF00651">
    <property type="entry name" value="BTB"/>
    <property type="match status" value="1"/>
</dbReference>
<feature type="region of interest" description="Disordered" evidence="2">
    <location>
        <begin position="454"/>
        <end position="481"/>
    </location>
</feature>
<reference evidence="4 5" key="1">
    <citation type="journal article" date="2014" name="Nat. Commun.">
        <title>Klebsormidium flaccidum genome reveals primary factors for plant terrestrial adaptation.</title>
        <authorList>
            <person name="Hori K."/>
            <person name="Maruyama F."/>
            <person name="Fujisawa T."/>
            <person name="Togashi T."/>
            <person name="Yamamoto N."/>
            <person name="Seo M."/>
            <person name="Sato S."/>
            <person name="Yamada T."/>
            <person name="Mori H."/>
            <person name="Tajima N."/>
            <person name="Moriyama T."/>
            <person name="Ikeuchi M."/>
            <person name="Watanabe M."/>
            <person name="Wada H."/>
            <person name="Kobayashi K."/>
            <person name="Saito M."/>
            <person name="Masuda T."/>
            <person name="Sasaki-Sekimoto Y."/>
            <person name="Mashiguchi K."/>
            <person name="Awai K."/>
            <person name="Shimojima M."/>
            <person name="Masuda S."/>
            <person name="Iwai M."/>
            <person name="Nobusawa T."/>
            <person name="Narise T."/>
            <person name="Kondo S."/>
            <person name="Saito H."/>
            <person name="Sato R."/>
            <person name="Murakawa M."/>
            <person name="Ihara Y."/>
            <person name="Oshima-Yamada Y."/>
            <person name="Ohtaka K."/>
            <person name="Satoh M."/>
            <person name="Sonobe K."/>
            <person name="Ishii M."/>
            <person name="Ohtani R."/>
            <person name="Kanamori-Sato M."/>
            <person name="Honoki R."/>
            <person name="Miyazaki D."/>
            <person name="Mochizuki H."/>
            <person name="Umetsu J."/>
            <person name="Higashi K."/>
            <person name="Shibata D."/>
            <person name="Kamiya Y."/>
            <person name="Sato N."/>
            <person name="Nakamura Y."/>
            <person name="Tabata S."/>
            <person name="Ida S."/>
            <person name="Kurokawa K."/>
            <person name="Ohta H."/>
        </authorList>
    </citation>
    <scope>NUCLEOTIDE SEQUENCE [LARGE SCALE GENOMIC DNA]</scope>
    <source>
        <strain evidence="4 5">NIES-2285</strain>
    </source>
</reference>
<sequence length="1294" mass="137332">MPVVPLREFGRKPSKSRPKTQRELEAEQKLDQALSRLQAALPLGFAGGGNKVLEEGHSLLPSWSVADASVQQQASKAILGLADALVEHYKEVERDAGWSKKIQVAVSSAVPALHFLLGLPNPAVAQRAAHACHVAASQLATWRDAMVPSLAVPLASLIDATDVVTTQHASAALLLMILDKPGARTKVKAKGFQPLRSFSAQNVFDSFTRAQALDRMKRQLSAQGSLELSLGKAGGTTGRQVVLDVLALLLAAVKKSGKLLRRAAEDLEWVDVLGETMASHDGGVAAAAMSASAVLASEGQFGAAMLRVCPLLSASLMKQLERQEDEARGAALRLLAALAPLSNSDTLLDCGPLSRAVVRILSAPHSDESLLLETLATLGALLQRRESAWASALLSSGLAQGLVNLLGWPAPSDRSGEVLGDPPRRMADMEPQSRRACWRVVELLGFSKGLDGVSKGPGGGSKGGDVVSKGAEGKAAGKSAGKTGGDLPKLVWSHFHSKVYFFSPGDAGSAEERVEISRALLSLLSSPTPSLSKAARAVAMQDYASMTEMRIGILPGDPAGYFQGARTAEADSILEGGLLKAAALAALDPFRISAATGIRIIILLALKLDSVLEPLSDDDDHLSDAELDGPELDAVPVAAARETLCPSVVTNPRTAPESKASLGSRDTRSNLESNNDVADTKTPAQTLDRKSAHPKTPTPEPPTPELPKLRALSLGSTDPESLESGESEGLETRTSEILEAWEGKDGLLLAALQAFCGMYGRWRVSVEPFPSETVRKAAPGGPIFTQKSPPAGDGSVMRTESSGTSAGASECWQLWWAHYSSGALLTEPLCAVLCGSLRKQLERVCGGHRFSWGARCWAARALAEMGGYGCPSRLGGEVGAVLQSADDPDVLFKFSDGQSAGAHRAILAARCPVLLAMTSELTAERAKEEQPAAAESVRQSSAPLEQSADRNGVPAESEASPATRVVQLSNRVSYKAFALLLEYIYSGWLALEGPVKGELKRDLLVLAKKCELEDLVGLLERRRPFPGDRPPGYTLGGALRTAVGLAQCDVTLLIDSPTDDVSEGASGETTAAAGRPVSVRAHRVILSARSEYFRALFRSGMRDSVSGVVRVPSTSQPAVLATLVYLYTGQLVRPQMRASPSLKGQIEVGVKPSPDERVADSRTSNEGKRSKQNLTPGGQRGAPAAPDLETVSKSRYSDSSLVVFVETADLAERWTLERLGKLCLEQVRRHLTPENAVAVLQAAAAMSAWAFAEAAVPTLAPHYRDLMNDEGFRELPEELQEAVRTEHVRLQQQR</sequence>
<accession>A0A0U9HKI6</accession>
<feature type="region of interest" description="Disordered" evidence="2">
    <location>
        <begin position="925"/>
        <end position="961"/>
    </location>
</feature>
<evidence type="ECO:0000313" key="4">
    <source>
        <dbReference type="EMBL" id="GAQ87998.1"/>
    </source>
</evidence>
<feature type="region of interest" description="Disordered" evidence="2">
    <location>
        <begin position="777"/>
        <end position="802"/>
    </location>
</feature>
<feature type="compositionally biased region" description="Pro residues" evidence="2">
    <location>
        <begin position="696"/>
        <end position="705"/>
    </location>
</feature>
<dbReference type="InterPro" id="IPR016024">
    <property type="entry name" value="ARM-type_fold"/>
</dbReference>
<feature type="compositionally biased region" description="Low complexity" evidence="2">
    <location>
        <begin position="464"/>
        <end position="481"/>
    </location>
</feature>
<comment type="pathway">
    <text evidence="1">Protein modification; protein ubiquitination.</text>
</comment>
<dbReference type="CDD" id="cd18186">
    <property type="entry name" value="BTB_POZ_ZBTB_KLHL-like"/>
    <property type="match status" value="2"/>
</dbReference>